<dbReference type="GO" id="GO:0009427">
    <property type="term" value="C:bacterial-type flagellum basal body, distal rod, L ring"/>
    <property type="evidence" value="ECO:0007669"/>
    <property type="project" value="InterPro"/>
</dbReference>
<comment type="subcellular location">
    <subcellularLocation>
        <location evidence="7">Cell outer membrane</location>
        <topology evidence="7">Lipid-anchor</topology>
    </subcellularLocation>
    <subcellularLocation>
        <location evidence="7">Bacterial flagellum basal body</location>
    </subcellularLocation>
</comment>
<gene>
    <name evidence="7" type="primary">flgH</name>
    <name evidence="8" type="ordered locus">Selin_1182</name>
</gene>
<evidence type="ECO:0000313" key="8">
    <source>
        <dbReference type="EMBL" id="ADU65917.1"/>
    </source>
</evidence>
<keyword evidence="8" id="KW-0969">Cilium</keyword>
<dbReference type="HOGENOM" id="CLU_069313_1_1_0"/>
<dbReference type="Pfam" id="PF02107">
    <property type="entry name" value="FlgH"/>
    <property type="match status" value="1"/>
</dbReference>
<comment type="function">
    <text evidence="1 7">Assembles around the rod to form the L-ring and probably protects the motor/basal body from shearing forces during rotation.</text>
</comment>
<evidence type="ECO:0000256" key="5">
    <source>
        <dbReference type="ARBA" id="ARBA00023143"/>
    </source>
</evidence>
<dbReference type="PANTHER" id="PTHR34933">
    <property type="entry name" value="FLAGELLAR L-RING PROTEIN"/>
    <property type="match status" value="1"/>
</dbReference>
<dbReference type="GO" id="GO:0009279">
    <property type="term" value="C:cell outer membrane"/>
    <property type="evidence" value="ECO:0007669"/>
    <property type="project" value="UniProtKB-SubCell"/>
</dbReference>
<evidence type="ECO:0000256" key="7">
    <source>
        <dbReference type="HAMAP-Rule" id="MF_00415"/>
    </source>
</evidence>
<dbReference type="PANTHER" id="PTHR34933:SF1">
    <property type="entry name" value="FLAGELLAR L-RING PROTEIN"/>
    <property type="match status" value="1"/>
</dbReference>
<keyword evidence="8" id="KW-0966">Cell projection</keyword>
<sequence>MRVLLLLFSALTLVGCSQKVQYTIPELSHVEDYEVAPDDRSVQNGSLWSDTNVTSIYFLDQKARRINDIITVRVVESSSASNSGNVATSRDSSVNMGVTSVLGKERGSLNPAVQANAGNSFAGSGQLQKADNITATVSTRIVKVLNNGNMVLRGKREIMIDNEKQMLFVSGVIRPEDIDADNTVMSSALADAQIMYTGSGALAASRKPGWGTTFLNTIWPF</sequence>
<evidence type="ECO:0000256" key="2">
    <source>
        <dbReference type="ARBA" id="ARBA00006929"/>
    </source>
</evidence>
<keyword evidence="3 7" id="KW-0732">Signal</keyword>
<proteinExistence type="inferred from homology"/>
<evidence type="ECO:0000256" key="6">
    <source>
        <dbReference type="ARBA" id="ARBA00023237"/>
    </source>
</evidence>
<dbReference type="AlphaFoldDB" id="E6W4E3"/>
<dbReference type="GO" id="GO:0003774">
    <property type="term" value="F:cytoskeletal motor activity"/>
    <property type="evidence" value="ECO:0007669"/>
    <property type="project" value="InterPro"/>
</dbReference>
<organism evidence="8 9">
    <name type="scientific">Desulfurispirillum indicum (strain ATCC BAA-1389 / DSM 22839 / S5)</name>
    <dbReference type="NCBI Taxonomy" id="653733"/>
    <lineage>
        <taxon>Bacteria</taxon>
        <taxon>Pseudomonadati</taxon>
        <taxon>Chrysiogenota</taxon>
        <taxon>Chrysiogenia</taxon>
        <taxon>Chrysiogenales</taxon>
        <taxon>Chrysiogenaceae</taxon>
        <taxon>Desulfurispirillum</taxon>
    </lineage>
</organism>
<dbReference type="InParanoid" id="E6W4E3"/>
<keyword evidence="6 7" id="KW-0998">Cell outer membrane</keyword>
<dbReference type="HAMAP" id="MF_00415">
    <property type="entry name" value="FlgH"/>
    <property type="match status" value="1"/>
</dbReference>
<accession>E6W4E3</accession>
<evidence type="ECO:0000313" key="9">
    <source>
        <dbReference type="Proteomes" id="UP000002572"/>
    </source>
</evidence>
<keyword evidence="5 7" id="KW-0975">Bacterial flagellum</keyword>
<dbReference type="EMBL" id="CP002432">
    <property type="protein sequence ID" value="ADU65917.1"/>
    <property type="molecule type" value="Genomic_DNA"/>
</dbReference>
<dbReference type="STRING" id="653733.Selin_1182"/>
<dbReference type="Proteomes" id="UP000002572">
    <property type="component" value="Chromosome"/>
</dbReference>
<dbReference type="GO" id="GO:0071973">
    <property type="term" value="P:bacterial-type flagellum-dependent cell motility"/>
    <property type="evidence" value="ECO:0007669"/>
    <property type="project" value="InterPro"/>
</dbReference>
<keyword evidence="7" id="KW-0449">Lipoprotein</keyword>
<reference evidence="8 9" key="1">
    <citation type="submission" date="2010-12" db="EMBL/GenBank/DDBJ databases">
        <title>Complete sequence of Desulfurispirillum indicum S5.</title>
        <authorList>
            <consortium name="US DOE Joint Genome Institute"/>
            <person name="Lucas S."/>
            <person name="Copeland A."/>
            <person name="Lapidus A."/>
            <person name="Cheng J.-F."/>
            <person name="Goodwin L."/>
            <person name="Pitluck S."/>
            <person name="Chertkov O."/>
            <person name="Held B."/>
            <person name="Detter J.C."/>
            <person name="Han C."/>
            <person name="Tapia R."/>
            <person name="Land M."/>
            <person name="Hauser L."/>
            <person name="Kyrpides N."/>
            <person name="Ivanova N."/>
            <person name="Mikhailova N."/>
            <person name="Haggblom M."/>
            <person name="Rauschenbach I."/>
            <person name="Bini E."/>
            <person name="Woyke T."/>
        </authorList>
    </citation>
    <scope>NUCLEOTIDE SEQUENCE [LARGE SCALE GENOMIC DNA]</scope>
    <source>
        <strain evidence="9">ATCC BAA-1389 / DSM 22839 / S5</strain>
    </source>
</reference>
<dbReference type="RefSeq" id="WP_013505798.1">
    <property type="nucleotide sequence ID" value="NC_014836.1"/>
</dbReference>
<keyword evidence="4 7" id="KW-0472">Membrane</keyword>
<keyword evidence="9" id="KW-1185">Reference proteome</keyword>
<dbReference type="InterPro" id="IPR000527">
    <property type="entry name" value="Flag_Lring"/>
</dbReference>
<dbReference type="PROSITE" id="PS51257">
    <property type="entry name" value="PROKAR_LIPOPROTEIN"/>
    <property type="match status" value="1"/>
</dbReference>
<comment type="subunit">
    <text evidence="7">The basal body constitutes a major portion of the flagellar organelle and consists of four rings (L,P,S, and M) mounted on a central rod.</text>
</comment>
<dbReference type="OrthoDB" id="9789227at2"/>
<protein>
    <recommendedName>
        <fullName evidence="7">Flagellar L-ring protein</fullName>
    </recommendedName>
    <alternativeName>
        <fullName evidence="7">Basal body L-ring protein</fullName>
    </alternativeName>
</protein>
<dbReference type="eggNOG" id="COG2063">
    <property type="taxonomic scope" value="Bacteria"/>
</dbReference>
<evidence type="ECO:0000256" key="3">
    <source>
        <dbReference type="ARBA" id="ARBA00022729"/>
    </source>
</evidence>
<evidence type="ECO:0000256" key="1">
    <source>
        <dbReference type="ARBA" id="ARBA00002591"/>
    </source>
</evidence>
<dbReference type="PRINTS" id="PR01008">
    <property type="entry name" value="FLGLRINGFLGH"/>
</dbReference>
<keyword evidence="8" id="KW-0282">Flagellum</keyword>
<name>E6W4E3_DESIS</name>
<comment type="similarity">
    <text evidence="2 7">Belongs to the FlgH family.</text>
</comment>
<dbReference type="KEGG" id="din:Selin_1182"/>
<evidence type="ECO:0000256" key="4">
    <source>
        <dbReference type="ARBA" id="ARBA00023136"/>
    </source>
</evidence>
<dbReference type="FunCoup" id="E6W4E3">
    <property type="interactions" value="77"/>
</dbReference>